<dbReference type="EMBL" id="CAJVPV010024809">
    <property type="protein sequence ID" value="CAG8727333.1"/>
    <property type="molecule type" value="Genomic_DNA"/>
</dbReference>
<dbReference type="GO" id="GO:0004801">
    <property type="term" value="F:transaldolase activity"/>
    <property type="evidence" value="ECO:0007669"/>
    <property type="project" value="UniProtKB-EC"/>
</dbReference>
<dbReference type="InterPro" id="IPR004730">
    <property type="entry name" value="Transaldolase_1"/>
</dbReference>
<dbReference type="GO" id="GO:0005975">
    <property type="term" value="P:carbohydrate metabolic process"/>
    <property type="evidence" value="ECO:0007669"/>
    <property type="project" value="InterPro"/>
</dbReference>
<dbReference type="CDD" id="cd00957">
    <property type="entry name" value="Transaldolase_TalAB"/>
    <property type="match status" value="1"/>
</dbReference>
<evidence type="ECO:0000256" key="1">
    <source>
        <dbReference type="ARBA" id="ARBA00004857"/>
    </source>
</evidence>
<dbReference type="GO" id="GO:0005737">
    <property type="term" value="C:cytoplasm"/>
    <property type="evidence" value="ECO:0007669"/>
    <property type="project" value="InterPro"/>
</dbReference>
<dbReference type="Proteomes" id="UP000789342">
    <property type="component" value="Unassembled WGS sequence"/>
</dbReference>
<dbReference type="InterPro" id="IPR013785">
    <property type="entry name" value="Aldolase_TIM"/>
</dbReference>
<dbReference type="Pfam" id="PF00923">
    <property type="entry name" value="TAL_FSA"/>
    <property type="match status" value="1"/>
</dbReference>
<evidence type="ECO:0000256" key="6">
    <source>
        <dbReference type="ARBA" id="ARBA00023126"/>
    </source>
</evidence>
<dbReference type="InterPro" id="IPR001585">
    <property type="entry name" value="TAL/FSA"/>
</dbReference>
<feature type="non-terminal residue" evidence="10">
    <location>
        <position position="1"/>
    </location>
</feature>
<dbReference type="PROSITE" id="PS01054">
    <property type="entry name" value="TRANSALDOLASE_1"/>
    <property type="match status" value="1"/>
</dbReference>
<comment type="catalytic activity">
    <reaction evidence="8 9">
        <text>D-sedoheptulose 7-phosphate + D-glyceraldehyde 3-phosphate = D-erythrose 4-phosphate + beta-D-fructose 6-phosphate</text>
        <dbReference type="Rhea" id="RHEA:17053"/>
        <dbReference type="ChEBI" id="CHEBI:16897"/>
        <dbReference type="ChEBI" id="CHEBI:57483"/>
        <dbReference type="ChEBI" id="CHEBI:57634"/>
        <dbReference type="ChEBI" id="CHEBI:59776"/>
        <dbReference type="EC" id="2.2.1.2"/>
    </reaction>
</comment>
<dbReference type="GO" id="GO:0009052">
    <property type="term" value="P:pentose-phosphate shunt, non-oxidative branch"/>
    <property type="evidence" value="ECO:0007669"/>
    <property type="project" value="TreeGrafter"/>
</dbReference>
<dbReference type="EC" id="2.2.1.2" evidence="3 9"/>
<evidence type="ECO:0000256" key="9">
    <source>
        <dbReference type="RuleBase" id="RU000501"/>
    </source>
</evidence>
<dbReference type="Gene3D" id="3.20.20.70">
    <property type="entry name" value="Aldolase class I"/>
    <property type="match status" value="1"/>
</dbReference>
<comment type="similarity">
    <text evidence="2">Belongs to the transaldolase family. Type 1 subfamily.</text>
</comment>
<dbReference type="PROSITE" id="PS00958">
    <property type="entry name" value="TRANSALDOLASE_2"/>
    <property type="match status" value="1"/>
</dbReference>
<dbReference type="SUPFAM" id="SSF51569">
    <property type="entry name" value="Aldolase"/>
    <property type="match status" value="1"/>
</dbReference>
<proteinExistence type="inferred from homology"/>
<reference evidence="10" key="1">
    <citation type="submission" date="2021-06" db="EMBL/GenBank/DDBJ databases">
        <authorList>
            <person name="Kallberg Y."/>
            <person name="Tangrot J."/>
            <person name="Rosling A."/>
        </authorList>
    </citation>
    <scope>NUCLEOTIDE SEQUENCE</scope>
    <source>
        <strain evidence="10">CL551</strain>
    </source>
</reference>
<gene>
    <name evidence="10" type="ORF">AMORRO_LOCUS13750</name>
</gene>
<dbReference type="OrthoDB" id="2015515at2759"/>
<comment type="pathway">
    <text evidence="1 9">Carbohydrate degradation; pentose phosphate pathway; D-glyceraldehyde 3-phosphate and beta-D-fructose 6-phosphate from D-ribose 5-phosphate and D-xylulose 5-phosphate (non-oxidative stage): step 2/3.</text>
</comment>
<evidence type="ECO:0000256" key="4">
    <source>
        <dbReference type="ARBA" id="ARBA00018292"/>
    </source>
</evidence>
<evidence type="ECO:0000256" key="8">
    <source>
        <dbReference type="ARBA" id="ARBA00048810"/>
    </source>
</evidence>
<keyword evidence="6 9" id="KW-0570">Pentose shunt</keyword>
<keyword evidence="11" id="KW-1185">Reference proteome</keyword>
<evidence type="ECO:0000256" key="2">
    <source>
        <dbReference type="ARBA" id="ARBA00008012"/>
    </source>
</evidence>
<keyword evidence="5 9" id="KW-0808">Transferase</keyword>
<dbReference type="HAMAP" id="MF_00492">
    <property type="entry name" value="Transaldolase_1"/>
    <property type="match status" value="1"/>
</dbReference>
<name>A0A9N9IBT5_9GLOM</name>
<evidence type="ECO:0000313" key="11">
    <source>
        <dbReference type="Proteomes" id="UP000789342"/>
    </source>
</evidence>
<evidence type="ECO:0000256" key="5">
    <source>
        <dbReference type="ARBA" id="ARBA00022679"/>
    </source>
</evidence>
<comment type="caution">
    <text evidence="10">The sequence shown here is derived from an EMBL/GenBank/DDBJ whole genome shotgun (WGS) entry which is preliminary data.</text>
</comment>
<keyword evidence="7" id="KW-0704">Schiff base</keyword>
<dbReference type="NCBIfam" id="NF009001">
    <property type="entry name" value="PRK12346.1"/>
    <property type="match status" value="1"/>
</dbReference>
<organism evidence="10 11">
    <name type="scientific">Acaulospora morrowiae</name>
    <dbReference type="NCBI Taxonomy" id="94023"/>
    <lineage>
        <taxon>Eukaryota</taxon>
        <taxon>Fungi</taxon>
        <taxon>Fungi incertae sedis</taxon>
        <taxon>Mucoromycota</taxon>
        <taxon>Glomeromycotina</taxon>
        <taxon>Glomeromycetes</taxon>
        <taxon>Diversisporales</taxon>
        <taxon>Acaulosporaceae</taxon>
        <taxon>Acaulospora</taxon>
    </lineage>
</organism>
<sequence length="307" mass="34319">LDQLKQFTTIVADTGDFDSIAEYKPQDATTNPSLILAATQKPQYSRLIDDAVEYAKGKEGSVEEKVEWATDKLLINFGAEILKIIPGRVSTEVDALLSFDTEGTIAKAKRLIGLYKEIGINSERVLIKIASTWEGIRAAERLEKEGIHCNLTLLFSFPQAVACAEAGVTLISPFVGRILDWYKKSTGKTYTATEDPGVQSVTRIYNYYRKYDYHTIVMGASFRNTGEIEELTGCDFLTISPSLLRELANDKKQITRKLSPEIACASTEPKVSYDEKTFRWELNEDQMATEKLSEGIRKFAEDGGKLK</sequence>
<feature type="non-terminal residue" evidence="10">
    <location>
        <position position="307"/>
    </location>
</feature>
<dbReference type="AlphaFoldDB" id="A0A9N9IBT5"/>
<accession>A0A9N9IBT5</accession>
<evidence type="ECO:0000256" key="7">
    <source>
        <dbReference type="ARBA" id="ARBA00023270"/>
    </source>
</evidence>
<protein>
    <recommendedName>
        <fullName evidence="4 9">Transaldolase</fullName>
        <ecNumber evidence="3 9">2.2.1.2</ecNumber>
    </recommendedName>
</protein>
<dbReference type="PANTHER" id="PTHR10683:SF18">
    <property type="entry name" value="TRANSALDOLASE"/>
    <property type="match status" value="1"/>
</dbReference>
<evidence type="ECO:0000256" key="3">
    <source>
        <dbReference type="ARBA" id="ARBA00013151"/>
    </source>
</evidence>
<comment type="function">
    <text evidence="9">Catalyzes the rate-limiting step of the non-oxidative phase in the pentose phosphate pathway. Catalyzes the reversible conversion of sedheptulose-7-phosphate and D-glyceraldehyde 3-phosphate into erythrose-4-phosphate and beta-D-fructose 6-phosphate.</text>
</comment>
<dbReference type="InterPro" id="IPR018225">
    <property type="entry name" value="Transaldolase_AS"/>
</dbReference>
<dbReference type="FunFam" id="3.20.20.70:FF:000088">
    <property type="entry name" value="Transaldolase"/>
    <property type="match status" value="1"/>
</dbReference>
<dbReference type="PANTHER" id="PTHR10683">
    <property type="entry name" value="TRANSALDOLASE"/>
    <property type="match status" value="1"/>
</dbReference>
<dbReference type="NCBIfam" id="TIGR00874">
    <property type="entry name" value="talAB"/>
    <property type="match status" value="1"/>
</dbReference>
<evidence type="ECO:0000313" key="10">
    <source>
        <dbReference type="EMBL" id="CAG8727333.1"/>
    </source>
</evidence>